<evidence type="ECO:0000256" key="1">
    <source>
        <dbReference type="ARBA" id="ARBA00022598"/>
    </source>
</evidence>
<dbReference type="PANTHER" id="PTHR43311">
    <property type="entry name" value="GLUTAMATE--TRNA LIGASE"/>
    <property type="match status" value="1"/>
</dbReference>
<feature type="domain" description="Glutamyl/glutaminyl-tRNA synthetase class Ib catalytic" evidence="8">
    <location>
        <begin position="9"/>
        <end position="272"/>
    </location>
</feature>
<reference evidence="9 10" key="1">
    <citation type="submission" date="2016-12" db="EMBL/GenBank/DDBJ databases">
        <title>Study of bacterial adaptation to deep sea.</title>
        <authorList>
            <person name="Song J."/>
            <person name="Yoshizawa S."/>
            <person name="Kogure K."/>
        </authorList>
    </citation>
    <scope>NUCLEOTIDE SEQUENCE [LARGE SCALE GENOMIC DNA]</scope>
    <source>
        <strain evidence="9 10">SAORIC-165</strain>
    </source>
</reference>
<dbReference type="Gene3D" id="3.40.50.620">
    <property type="entry name" value="HUPs"/>
    <property type="match status" value="1"/>
</dbReference>
<evidence type="ECO:0000313" key="10">
    <source>
        <dbReference type="Proteomes" id="UP000239907"/>
    </source>
</evidence>
<protein>
    <submittedName>
        <fullName evidence="9">tRNA glutamyl-Q(34) synthetase GluQRS</fullName>
    </submittedName>
</protein>
<dbReference type="InterPro" id="IPR000924">
    <property type="entry name" value="Glu/Gln-tRNA-synth"/>
</dbReference>
<dbReference type="RefSeq" id="WP_240610539.1">
    <property type="nucleotide sequence ID" value="NZ_MQWA01000001.1"/>
</dbReference>
<dbReference type="GO" id="GO:0006424">
    <property type="term" value="P:glutamyl-tRNA aminoacylation"/>
    <property type="evidence" value="ECO:0007669"/>
    <property type="project" value="TreeGrafter"/>
</dbReference>
<dbReference type="SUPFAM" id="SSF52374">
    <property type="entry name" value="Nucleotidylyl transferase"/>
    <property type="match status" value="1"/>
</dbReference>
<dbReference type="GO" id="GO:0005524">
    <property type="term" value="F:ATP binding"/>
    <property type="evidence" value="ECO:0007669"/>
    <property type="project" value="UniProtKB-KW"/>
</dbReference>
<comment type="similarity">
    <text evidence="7">Belongs to the class-I aminoacyl-tRNA synthetase family.</text>
</comment>
<evidence type="ECO:0000256" key="7">
    <source>
        <dbReference type="RuleBase" id="RU363037"/>
    </source>
</evidence>
<dbReference type="InterPro" id="IPR020058">
    <property type="entry name" value="Glu/Gln-tRNA-synth_Ib_cat-dom"/>
</dbReference>
<dbReference type="EMBL" id="MQWA01000001">
    <property type="protein sequence ID" value="PQJ27308.1"/>
    <property type="molecule type" value="Genomic_DNA"/>
</dbReference>
<gene>
    <name evidence="9" type="ORF">BSZ32_01565</name>
</gene>
<keyword evidence="10" id="KW-1185">Reference proteome</keyword>
<keyword evidence="5 7" id="KW-0067">ATP-binding</keyword>
<dbReference type="InterPro" id="IPR014729">
    <property type="entry name" value="Rossmann-like_a/b/a_fold"/>
</dbReference>
<evidence type="ECO:0000259" key="8">
    <source>
        <dbReference type="Pfam" id="PF00749"/>
    </source>
</evidence>
<comment type="caution">
    <text evidence="9">The sequence shown here is derived from an EMBL/GenBank/DDBJ whole genome shotgun (WGS) entry which is preliminary data.</text>
</comment>
<dbReference type="NCBIfam" id="NF004315">
    <property type="entry name" value="PRK05710.1-4"/>
    <property type="match status" value="1"/>
</dbReference>
<keyword evidence="6 7" id="KW-0030">Aminoacyl-tRNA synthetase</keyword>
<dbReference type="AlphaFoldDB" id="A0A2S7TX58"/>
<dbReference type="Pfam" id="PF00749">
    <property type="entry name" value="tRNA-synt_1c"/>
    <property type="match status" value="1"/>
</dbReference>
<keyword evidence="3 7" id="KW-0547">Nucleotide-binding</keyword>
<dbReference type="PANTHER" id="PTHR43311:SF1">
    <property type="entry name" value="GLUTAMYL-Q TRNA(ASP) SYNTHETASE"/>
    <property type="match status" value="1"/>
</dbReference>
<dbReference type="GO" id="GO:0005829">
    <property type="term" value="C:cytosol"/>
    <property type="evidence" value="ECO:0007669"/>
    <property type="project" value="TreeGrafter"/>
</dbReference>
<evidence type="ECO:0000256" key="5">
    <source>
        <dbReference type="ARBA" id="ARBA00022840"/>
    </source>
</evidence>
<dbReference type="PRINTS" id="PR00987">
    <property type="entry name" value="TRNASYNTHGLU"/>
</dbReference>
<keyword evidence="7" id="KW-0648">Protein biosynthesis</keyword>
<evidence type="ECO:0000256" key="3">
    <source>
        <dbReference type="ARBA" id="ARBA00022741"/>
    </source>
</evidence>
<proteinExistence type="inferred from homology"/>
<accession>A0A2S7TX58</accession>
<name>A0A2S7TX58_9BACT</name>
<keyword evidence="2" id="KW-0479">Metal-binding</keyword>
<dbReference type="GO" id="GO:0004818">
    <property type="term" value="F:glutamate-tRNA ligase activity"/>
    <property type="evidence" value="ECO:0007669"/>
    <property type="project" value="TreeGrafter"/>
</dbReference>
<sequence>MAKDSAQMITRFAPSPTGHLHLGHLYAALFARDLATKNGGRFLLRYEDIDITRVRDIYYTQIEEDLHWAGLEWESPALRQTSRVSIYRNALEKLKVLGVVYPCFCSRRDIQRELDNLTRAPHGSDGPLYPGTCKQLTPDEIVANISEGIEPSWRLDSVVAQKITGALTFTDSRLGKQRVNHSMLGDVVLSRKDIGTSYHIAVVVDDAFQNITDVTRGKDLLESTHIHRILQSLLGLPQPRYHHHDLVCDSQGKRLAKRDNALAIKQLRAEGITLTKLQQHIAEHSC</sequence>
<evidence type="ECO:0000256" key="4">
    <source>
        <dbReference type="ARBA" id="ARBA00022833"/>
    </source>
</evidence>
<evidence type="ECO:0000256" key="6">
    <source>
        <dbReference type="ARBA" id="ARBA00023146"/>
    </source>
</evidence>
<dbReference type="PROSITE" id="PS00178">
    <property type="entry name" value="AA_TRNA_LIGASE_I"/>
    <property type="match status" value="1"/>
</dbReference>
<evidence type="ECO:0000256" key="2">
    <source>
        <dbReference type="ARBA" id="ARBA00022723"/>
    </source>
</evidence>
<keyword evidence="1 7" id="KW-0436">Ligase</keyword>
<keyword evidence="4" id="KW-0862">Zinc</keyword>
<evidence type="ECO:0000313" key="9">
    <source>
        <dbReference type="EMBL" id="PQJ27308.1"/>
    </source>
</evidence>
<dbReference type="InterPro" id="IPR049940">
    <property type="entry name" value="GluQ/Sye"/>
</dbReference>
<dbReference type="InterPro" id="IPR001412">
    <property type="entry name" value="aa-tRNA-synth_I_CS"/>
</dbReference>
<organism evidence="9 10">
    <name type="scientific">Rubritalea profundi</name>
    <dbReference type="NCBI Taxonomy" id="1658618"/>
    <lineage>
        <taxon>Bacteria</taxon>
        <taxon>Pseudomonadati</taxon>
        <taxon>Verrucomicrobiota</taxon>
        <taxon>Verrucomicrobiia</taxon>
        <taxon>Verrucomicrobiales</taxon>
        <taxon>Rubritaleaceae</taxon>
        <taxon>Rubritalea</taxon>
    </lineage>
</organism>
<dbReference type="Proteomes" id="UP000239907">
    <property type="component" value="Unassembled WGS sequence"/>
</dbReference>